<dbReference type="InterPro" id="IPR050625">
    <property type="entry name" value="ParA/MinD_ATPase"/>
</dbReference>
<feature type="region of interest" description="Disordered" evidence="3">
    <location>
        <begin position="132"/>
        <end position="197"/>
    </location>
</feature>
<dbReference type="GO" id="GO:0005524">
    <property type="term" value="F:ATP binding"/>
    <property type="evidence" value="ECO:0007669"/>
    <property type="project" value="UniProtKB-KW"/>
</dbReference>
<dbReference type="SUPFAM" id="SSF52172">
    <property type="entry name" value="CheY-like"/>
    <property type="match status" value="1"/>
</dbReference>
<dbReference type="InterPro" id="IPR011006">
    <property type="entry name" value="CheY-like_superfamily"/>
</dbReference>
<dbReference type="GO" id="GO:0016887">
    <property type="term" value="F:ATP hydrolysis activity"/>
    <property type="evidence" value="ECO:0007669"/>
    <property type="project" value="TreeGrafter"/>
</dbReference>
<accession>A0A2T5G7U9</accession>
<feature type="domain" description="CobQ/CobB/MinD/ParA nucleotide binding" evidence="4">
    <location>
        <begin position="292"/>
        <end position="450"/>
    </location>
</feature>
<comment type="caution">
    <text evidence="5">The sequence shown here is derived from an EMBL/GenBank/DDBJ whole genome shotgun (WGS) entry which is preliminary data.</text>
</comment>
<dbReference type="EMBL" id="PEBV01000030">
    <property type="protein sequence ID" value="PTQ52228.1"/>
    <property type="molecule type" value="Genomic_DNA"/>
</dbReference>
<keyword evidence="2" id="KW-0067">ATP-binding</keyword>
<feature type="compositionally biased region" description="Basic and acidic residues" evidence="3">
    <location>
        <begin position="175"/>
        <end position="193"/>
    </location>
</feature>
<dbReference type="InterPro" id="IPR002586">
    <property type="entry name" value="CobQ/CobB/MinD/ParA_Nub-bd_dom"/>
</dbReference>
<feature type="region of interest" description="Disordered" evidence="3">
    <location>
        <begin position="237"/>
        <end position="277"/>
    </location>
</feature>
<evidence type="ECO:0000256" key="3">
    <source>
        <dbReference type="SAM" id="MobiDB-lite"/>
    </source>
</evidence>
<reference evidence="5 6" key="1">
    <citation type="submission" date="2017-08" db="EMBL/GenBank/DDBJ databases">
        <title>Burning lignite coal seam in the remote Altai Mountains harbors a hydrogen-driven thermophilic microbial community.</title>
        <authorList>
            <person name="Kadnikov V.V."/>
            <person name="Mardanov A.V."/>
            <person name="Ivasenko D."/>
            <person name="Beletsky A.V."/>
            <person name="Karnachuk O.V."/>
            <person name="Ravin N.V."/>
        </authorList>
    </citation>
    <scope>NUCLEOTIDE SEQUENCE [LARGE SCALE GENOMIC DNA]</scope>
    <source>
        <strain evidence="5">AL33</strain>
    </source>
</reference>
<name>A0A2T5G7U9_HYDSH</name>
<dbReference type="Gene3D" id="3.40.50.300">
    <property type="entry name" value="P-loop containing nucleotide triphosphate hydrolases"/>
    <property type="match status" value="2"/>
</dbReference>
<dbReference type="InterPro" id="IPR027417">
    <property type="entry name" value="P-loop_NTPase"/>
</dbReference>
<dbReference type="Pfam" id="PF01656">
    <property type="entry name" value="CbiA"/>
    <property type="match status" value="1"/>
</dbReference>
<dbReference type="PANTHER" id="PTHR43384:SF6">
    <property type="entry name" value="SEPTUM SITE-DETERMINING PROTEIN MIND HOMOLOG, CHLOROPLASTIC"/>
    <property type="match status" value="1"/>
</dbReference>
<dbReference type="RefSeq" id="WP_273000479.1">
    <property type="nucleotide sequence ID" value="NZ_PEBV01000030.1"/>
</dbReference>
<evidence type="ECO:0000313" key="6">
    <source>
        <dbReference type="Proteomes" id="UP000244180"/>
    </source>
</evidence>
<organism evidence="5 6">
    <name type="scientific">Hydrogenibacillus schlegelii</name>
    <name type="common">Bacillus schlegelii</name>
    <dbReference type="NCBI Taxonomy" id="1484"/>
    <lineage>
        <taxon>Bacteria</taxon>
        <taxon>Bacillati</taxon>
        <taxon>Bacillota</taxon>
        <taxon>Bacilli</taxon>
        <taxon>Bacillales</taxon>
        <taxon>Bacillales Family X. Incertae Sedis</taxon>
        <taxon>Hydrogenibacillus</taxon>
    </lineage>
</organism>
<dbReference type="Proteomes" id="UP000244180">
    <property type="component" value="Unassembled WGS sequence"/>
</dbReference>
<dbReference type="GO" id="GO:0005829">
    <property type="term" value="C:cytosol"/>
    <property type="evidence" value="ECO:0007669"/>
    <property type="project" value="TreeGrafter"/>
</dbReference>
<dbReference type="SUPFAM" id="SSF52540">
    <property type="entry name" value="P-loop containing nucleoside triphosphate hydrolases"/>
    <property type="match status" value="1"/>
</dbReference>
<dbReference type="GO" id="GO:0051782">
    <property type="term" value="P:negative regulation of cell division"/>
    <property type="evidence" value="ECO:0007669"/>
    <property type="project" value="TreeGrafter"/>
</dbReference>
<evidence type="ECO:0000259" key="4">
    <source>
        <dbReference type="Pfam" id="PF01656"/>
    </source>
</evidence>
<dbReference type="AlphaFoldDB" id="A0A2T5G7U9"/>
<dbReference type="PANTHER" id="PTHR43384">
    <property type="entry name" value="SEPTUM SITE-DETERMINING PROTEIN MIND HOMOLOG, CHLOROPLASTIC-RELATED"/>
    <property type="match status" value="1"/>
</dbReference>
<sequence length="494" mass="54189">MRIITEAIHLVFAPGPGEALEKRLRRLGFRVFRDVNILLFAAGIADVRANIALIQAETPGVSGEEVVAAVRKVRLSRPDLRLIFVYGERNPALIAELIGLGVYDHHVAEEFDEDDVLAWLRTPMTYADAHALLEGVPPPRPASVPEKAPRMREEAEAPRAGVFRENRRAPVPSVEDVREEPGRRSAPRAEKPQKDRRKRRWFSLFGIFRPKRKDEPVSAADEEEEAETGDLDAIFGDLSEESPVPFDAKTTSPSRTAEAPPGQAESGPAAFSGPRPEPPVRASGFVVGIYSGAKGSTGKTTISLALTAYLADRVGSVALVDADRASLGASILLFDGPIVQPRRSRILHGAALYPPETLDGVFPDADVIVLDFGAVLTERDREILRRADLVLVVTLPETATVSIIRRHLQASGVRNARLVLNRHVPGEGLPPWEVARAMNLPLLETIPFDLRSLEEAGIRKINVIDVPGNKFRDPIMKIGDRIRMEIPQKGVHAR</sequence>
<evidence type="ECO:0000256" key="2">
    <source>
        <dbReference type="ARBA" id="ARBA00022840"/>
    </source>
</evidence>
<protein>
    <recommendedName>
        <fullName evidence="4">CobQ/CobB/MinD/ParA nucleotide binding domain-containing protein</fullName>
    </recommendedName>
</protein>
<keyword evidence="1" id="KW-0547">Nucleotide-binding</keyword>
<gene>
    <name evidence="5" type="ORF">HSCHL_0699</name>
</gene>
<evidence type="ECO:0000313" key="5">
    <source>
        <dbReference type="EMBL" id="PTQ52228.1"/>
    </source>
</evidence>
<evidence type="ECO:0000256" key="1">
    <source>
        <dbReference type="ARBA" id="ARBA00022741"/>
    </source>
</evidence>
<feature type="compositionally biased region" description="Basic and acidic residues" evidence="3">
    <location>
        <begin position="147"/>
        <end position="168"/>
    </location>
</feature>
<dbReference type="GO" id="GO:0009898">
    <property type="term" value="C:cytoplasmic side of plasma membrane"/>
    <property type="evidence" value="ECO:0007669"/>
    <property type="project" value="TreeGrafter"/>
</dbReference>
<proteinExistence type="predicted"/>